<protein>
    <submittedName>
        <fullName evidence="1">Uncharacterized protein</fullName>
    </submittedName>
</protein>
<gene>
    <name evidence="1" type="ORF">HA332_00870</name>
</gene>
<name>A0A832T0B7_9CREN</name>
<evidence type="ECO:0000313" key="2">
    <source>
        <dbReference type="Proteomes" id="UP000646844"/>
    </source>
</evidence>
<proteinExistence type="predicted"/>
<dbReference type="Proteomes" id="UP000646844">
    <property type="component" value="Unassembled WGS sequence"/>
</dbReference>
<sequence>MDENNLKIHLIRFIKRIGGNLRILSGLSNVPFPIITKIYKKLLLQDKLSIFPLIETEKMGLNKGAIWCNKTSLKYDTAKQLMGPLTSLFRGDLEDNKFLLMFYTNYENYLNYRSKLINVLEETSSICEISYIRKYYRFINNEECYDFNNNIWKCNEKEVYISYASESLLNLDKKDVELIVNIQTNPYTFHFYHDLVHFKHIKKFVKGFMYTLGDTNYLVTTKGDYFYDSPYLLWVVELDNGTYISQYHVNKNALTKLTTELKDQDIIISTAELTFAHGFSIPYEIFKSNKWVMPKLVVE</sequence>
<dbReference type="GeneID" id="1460211"/>
<accession>A0A832T0B7</accession>
<evidence type="ECO:0000313" key="1">
    <source>
        <dbReference type="EMBL" id="HII72972.1"/>
    </source>
</evidence>
<organism evidence="1 2">
    <name type="scientific">Sulfurisphaera tokodaii</name>
    <dbReference type="NCBI Taxonomy" id="111955"/>
    <lineage>
        <taxon>Archaea</taxon>
        <taxon>Thermoproteota</taxon>
        <taxon>Thermoprotei</taxon>
        <taxon>Sulfolobales</taxon>
        <taxon>Sulfolobaceae</taxon>
        <taxon>Sulfurisphaera</taxon>
    </lineage>
</organism>
<dbReference type="EMBL" id="DUJO01000003">
    <property type="protein sequence ID" value="HII72972.1"/>
    <property type="molecule type" value="Genomic_DNA"/>
</dbReference>
<comment type="caution">
    <text evidence="1">The sequence shown here is derived from an EMBL/GenBank/DDBJ whole genome shotgun (WGS) entry which is preliminary data.</text>
</comment>
<reference evidence="1" key="1">
    <citation type="journal article" date="2020" name="bioRxiv">
        <title>A rank-normalized archaeal taxonomy based on genome phylogeny resolves widespread incomplete and uneven classifications.</title>
        <authorList>
            <person name="Rinke C."/>
            <person name="Chuvochina M."/>
            <person name="Mussig A.J."/>
            <person name="Chaumeil P.-A."/>
            <person name="Waite D.W."/>
            <person name="Whitman W.B."/>
            <person name="Parks D.H."/>
            <person name="Hugenholtz P."/>
        </authorList>
    </citation>
    <scope>NUCLEOTIDE SEQUENCE</scope>
    <source>
        <strain evidence="1">UBA8838</strain>
    </source>
</reference>
<dbReference type="AlphaFoldDB" id="A0A832T0B7"/>
<dbReference type="RefSeq" id="WP_010980218.1">
    <property type="nucleotide sequence ID" value="NZ_BAABQO010000001.1"/>
</dbReference>
<dbReference type="OMA" id="FHPIMNL"/>